<sequence length="366" mass="38662">MRGGATVGVGVIGAGVISSQYLRNLTAFPDLDVLFVADIDETRAHERAAEFGVAGSGSVGELLAHDGIEIVVNLTIPRAHVEVALRALAAGKHVWNEKPIALDRRSGRELLDAAHGAGLRVGTAPDTFLGPGIQTSRRLLEAGEVGKPLTALTLLQGPGPESWHPNPDFLYLDGAGPLFDIGPYYLTTLVQLFGPISRVMAVRSQAKAVRIIGSGPRAGQQFPVTVPTHVSAIYEFAAGQTAQSMFTFDSMLRRKQFEVAGVEGTLAVPDPNTFTGDVVIHRSGGETTTVAPGEWTSTRGTGVVELARAIRAGRPERASGELAYHVLDVMISTSEAADRGAPVEIASTVEPTPALPEDWDPLARTL</sequence>
<dbReference type="Pfam" id="PF22725">
    <property type="entry name" value="GFO_IDH_MocA_C3"/>
    <property type="match status" value="1"/>
</dbReference>
<dbReference type="InterPro" id="IPR055170">
    <property type="entry name" value="GFO_IDH_MocA-like_dom"/>
</dbReference>
<dbReference type="Pfam" id="PF01408">
    <property type="entry name" value="GFO_IDH_MocA"/>
    <property type="match status" value="1"/>
</dbReference>
<proteinExistence type="predicted"/>
<dbReference type="SUPFAM" id="SSF51735">
    <property type="entry name" value="NAD(P)-binding Rossmann-fold domains"/>
    <property type="match status" value="1"/>
</dbReference>
<dbReference type="InterPro" id="IPR036291">
    <property type="entry name" value="NAD(P)-bd_dom_sf"/>
</dbReference>
<feature type="domain" description="Gfo/Idh/MocA-like oxidoreductase N-terminal" evidence="2">
    <location>
        <begin position="8"/>
        <end position="122"/>
    </location>
</feature>
<gene>
    <name evidence="4" type="ORF">MMF94_11725</name>
</gene>
<organism evidence="4 5">
    <name type="scientific">Pseudonocardia alaniniphila</name>
    <dbReference type="NCBI Taxonomy" id="75291"/>
    <lineage>
        <taxon>Bacteria</taxon>
        <taxon>Bacillati</taxon>
        <taxon>Actinomycetota</taxon>
        <taxon>Actinomycetes</taxon>
        <taxon>Pseudonocardiales</taxon>
        <taxon>Pseudonocardiaceae</taxon>
        <taxon>Pseudonocardia</taxon>
    </lineage>
</organism>
<dbReference type="RefSeq" id="WP_241036387.1">
    <property type="nucleotide sequence ID" value="NZ_BAAAJF010000002.1"/>
</dbReference>
<dbReference type="EMBL" id="JAKXMK010000009">
    <property type="protein sequence ID" value="MCH6166355.1"/>
    <property type="molecule type" value="Genomic_DNA"/>
</dbReference>
<comment type="caution">
    <text evidence="4">The sequence shown here is derived from an EMBL/GenBank/DDBJ whole genome shotgun (WGS) entry which is preliminary data.</text>
</comment>
<evidence type="ECO:0000313" key="5">
    <source>
        <dbReference type="Proteomes" id="UP001299970"/>
    </source>
</evidence>
<evidence type="ECO:0000259" key="3">
    <source>
        <dbReference type="Pfam" id="PF22725"/>
    </source>
</evidence>
<evidence type="ECO:0000256" key="1">
    <source>
        <dbReference type="ARBA" id="ARBA00023002"/>
    </source>
</evidence>
<dbReference type="PANTHER" id="PTHR43818:SF11">
    <property type="entry name" value="BCDNA.GH03377"/>
    <property type="match status" value="1"/>
</dbReference>
<name>A0ABS9TCT2_9PSEU</name>
<feature type="domain" description="GFO/IDH/MocA-like oxidoreductase" evidence="3">
    <location>
        <begin position="134"/>
        <end position="266"/>
    </location>
</feature>
<dbReference type="InterPro" id="IPR050463">
    <property type="entry name" value="Gfo/Idh/MocA_oxidrdct_glycsds"/>
</dbReference>
<reference evidence="4 5" key="1">
    <citation type="submission" date="2022-03" db="EMBL/GenBank/DDBJ databases">
        <title>Pseudonocardia alaer sp. nov., a novel actinomycete isolated from reed forest soil.</title>
        <authorList>
            <person name="Wang L."/>
        </authorList>
    </citation>
    <scope>NUCLEOTIDE SEQUENCE [LARGE SCALE GENOMIC DNA]</scope>
    <source>
        <strain evidence="4 5">Y-16303</strain>
    </source>
</reference>
<accession>A0ABS9TCT2</accession>
<keyword evidence="1" id="KW-0560">Oxidoreductase</keyword>
<evidence type="ECO:0000313" key="4">
    <source>
        <dbReference type="EMBL" id="MCH6166355.1"/>
    </source>
</evidence>
<dbReference type="Proteomes" id="UP001299970">
    <property type="component" value="Unassembled WGS sequence"/>
</dbReference>
<dbReference type="Gene3D" id="3.40.50.720">
    <property type="entry name" value="NAD(P)-binding Rossmann-like Domain"/>
    <property type="match status" value="1"/>
</dbReference>
<dbReference type="InterPro" id="IPR000683">
    <property type="entry name" value="Gfo/Idh/MocA-like_OxRdtase_N"/>
</dbReference>
<evidence type="ECO:0000259" key="2">
    <source>
        <dbReference type="Pfam" id="PF01408"/>
    </source>
</evidence>
<dbReference type="Gene3D" id="3.30.360.10">
    <property type="entry name" value="Dihydrodipicolinate Reductase, domain 2"/>
    <property type="match status" value="1"/>
</dbReference>
<keyword evidence="5" id="KW-1185">Reference proteome</keyword>
<dbReference type="PANTHER" id="PTHR43818">
    <property type="entry name" value="BCDNA.GH03377"/>
    <property type="match status" value="1"/>
</dbReference>
<protein>
    <submittedName>
        <fullName evidence="4">Gfo/Idh/MocA family oxidoreductase</fullName>
    </submittedName>
</protein>
<dbReference type="SUPFAM" id="SSF55347">
    <property type="entry name" value="Glyceraldehyde-3-phosphate dehydrogenase-like, C-terminal domain"/>
    <property type="match status" value="1"/>
</dbReference>